<evidence type="ECO:0000313" key="2">
    <source>
        <dbReference type="Proteomes" id="UP000249700"/>
    </source>
</evidence>
<reference evidence="1 2" key="1">
    <citation type="submission" date="2018-06" db="EMBL/GenBank/DDBJ databases">
        <title>Comparative analysis of microorganisms from saline springs in Andes Mountain Range, Colombia.</title>
        <authorList>
            <person name="Rubin E."/>
        </authorList>
    </citation>
    <scope>NUCLEOTIDE SEQUENCE [LARGE SCALE GENOMIC DNA]</scope>
    <source>
        <strain evidence="1 2">USBA-857</strain>
    </source>
</reference>
<accession>A0A328XKW9</accession>
<gene>
    <name evidence="1" type="ORF">BCL93_107190</name>
</gene>
<dbReference type="RefSeq" id="WP_181463084.1">
    <property type="nucleotide sequence ID" value="NZ_JBAVQX010000384.1"/>
</dbReference>
<proteinExistence type="predicted"/>
<organism evidence="1 2">
    <name type="scientific">Onishia taeanensis</name>
    <dbReference type="NCBI Taxonomy" id="284577"/>
    <lineage>
        <taxon>Bacteria</taxon>
        <taxon>Pseudomonadati</taxon>
        <taxon>Pseudomonadota</taxon>
        <taxon>Gammaproteobacteria</taxon>
        <taxon>Oceanospirillales</taxon>
        <taxon>Halomonadaceae</taxon>
        <taxon>Onishia</taxon>
    </lineage>
</organism>
<evidence type="ECO:0000313" key="1">
    <source>
        <dbReference type="EMBL" id="RAR60386.1"/>
    </source>
</evidence>
<dbReference type="AlphaFoldDB" id="A0A328XKW9"/>
<sequence>MPNYKVFKAISVSDPPDTPAEWWVVDNRAPSQHAARLVVDRFETQEEAEHQAARLNSE</sequence>
<dbReference type="EMBL" id="QLSX01000007">
    <property type="protein sequence ID" value="RAR60386.1"/>
    <property type="molecule type" value="Genomic_DNA"/>
</dbReference>
<name>A0A328XKW9_9GAMM</name>
<protein>
    <recommendedName>
        <fullName evidence="3">SPOR domain-containing protein</fullName>
    </recommendedName>
</protein>
<comment type="caution">
    <text evidence="1">The sequence shown here is derived from an EMBL/GenBank/DDBJ whole genome shotgun (WGS) entry which is preliminary data.</text>
</comment>
<evidence type="ECO:0008006" key="3">
    <source>
        <dbReference type="Google" id="ProtNLM"/>
    </source>
</evidence>
<dbReference type="Proteomes" id="UP000249700">
    <property type="component" value="Unassembled WGS sequence"/>
</dbReference>